<reference evidence="1 2" key="2">
    <citation type="submission" date="2016-08" db="EMBL/GenBank/DDBJ databases">
        <title>Pervasive Adenine N6-methylation of Active Genes in Fungi.</title>
        <authorList>
            <consortium name="DOE Joint Genome Institute"/>
            <person name="Mondo S.J."/>
            <person name="Dannebaum R.O."/>
            <person name="Kuo R.C."/>
            <person name="Labutti K."/>
            <person name="Haridas S."/>
            <person name="Kuo A."/>
            <person name="Salamov A."/>
            <person name="Ahrendt S.R."/>
            <person name="Lipzen A."/>
            <person name="Sullivan W."/>
            <person name="Andreopoulos W.B."/>
            <person name="Clum A."/>
            <person name="Lindquist E."/>
            <person name="Daum C."/>
            <person name="Ramamoorthy G.K."/>
            <person name="Gryganskyi A."/>
            <person name="Culley D."/>
            <person name="Magnuson J.K."/>
            <person name="James T.Y."/>
            <person name="O'Malley M.A."/>
            <person name="Stajich J.E."/>
            <person name="Spatafora J.W."/>
            <person name="Visel A."/>
            <person name="Grigoriev I.V."/>
        </authorList>
    </citation>
    <scope>NUCLEOTIDE SEQUENCE [LARGE SCALE GENOMIC DNA]</scope>
    <source>
        <strain evidence="2">finn</strain>
    </source>
</reference>
<dbReference type="STRING" id="1754191.A0A1Y1V605"/>
<proteinExistence type="predicted"/>
<dbReference type="OrthoDB" id="2155841at2759"/>
<comment type="caution">
    <text evidence="1">The sequence shown here is derived from an EMBL/GenBank/DDBJ whole genome shotgun (WGS) entry which is preliminary data.</text>
</comment>
<sequence length="216" mass="25511">MNLDFKPEDYLNRSISLDLSNELESIIEKAKRDKNNIFSSLINYSLDSSSDLVKQNTNFHDNILLNIEDDEDNSLIKSIYSNISFKIPENIFNSKEYINLKNNNEDNEDLKTSMNNNLRDKNLKHNHLEEDFQFQIDNLKKYIYNNNNNINSEVPSFRLNTSFNYSEINNDFQKLKESQNFKTEIINNEDLIPKLYNESEHNLPKIVLIMMNITII</sequence>
<gene>
    <name evidence="1" type="ORF">BCR36DRAFT_96964</name>
</gene>
<evidence type="ECO:0000313" key="2">
    <source>
        <dbReference type="Proteomes" id="UP000193719"/>
    </source>
</evidence>
<evidence type="ECO:0000313" key="1">
    <source>
        <dbReference type="EMBL" id="ORX47364.1"/>
    </source>
</evidence>
<dbReference type="EMBL" id="MCFH01000031">
    <property type="protein sequence ID" value="ORX47364.1"/>
    <property type="molecule type" value="Genomic_DNA"/>
</dbReference>
<accession>A0A1Y1V605</accession>
<reference evidence="1 2" key="1">
    <citation type="submission" date="2016-08" db="EMBL/GenBank/DDBJ databases">
        <title>Genomes of anaerobic fungi encode conserved fungal cellulosomes for biomass hydrolysis.</title>
        <authorList>
            <consortium name="DOE Joint Genome Institute"/>
            <person name="Haitjema C.H."/>
            <person name="Gilmore S.P."/>
            <person name="Henske J.K."/>
            <person name="Solomon K.V."/>
            <person name="De Groot R."/>
            <person name="Kuo A."/>
            <person name="Mondo S.J."/>
            <person name="Salamov A.A."/>
            <person name="Labutti K."/>
            <person name="Zhao Z."/>
            <person name="Chiniquy J."/>
            <person name="Barry K."/>
            <person name="Brewer H.M."/>
            <person name="Purvine S.O."/>
            <person name="Wright A.T."/>
            <person name="Boxma B."/>
            <person name="Van Alen T."/>
            <person name="Hackstein J.H."/>
            <person name="Baker S.E."/>
            <person name="Grigoriev I.V."/>
            <person name="O'Malley M.A."/>
        </authorList>
    </citation>
    <scope>NUCLEOTIDE SEQUENCE [LARGE SCALE GENOMIC DNA]</scope>
    <source>
        <strain evidence="2">finn</strain>
    </source>
</reference>
<protein>
    <submittedName>
        <fullName evidence="1">Uncharacterized protein</fullName>
    </submittedName>
</protein>
<name>A0A1Y1V605_9FUNG</name>
<dbReference type="Proteomes" id="UP000193719">
    <property type="component" value="Unassembled WGS sequence"/>
</dbReference>
<organism evidence="1 2">
    <name type="scientific">Piromyces finnis</name>
    <dbReference type="NCBI Taxonomy" id="1754191"/>
    <lineage>
        <taxon>Eukaryota</taxon>
        <taxon>Fungi</taxon>
        <taxon>Fungi incertae sedis</taxon>
        <taxon>Chytridiomycota</taxon>
        <taxon>Chytridiomycota incertae sedis</taxon>
        <taxon>Neocallimastigomycetes</taxon>
        <taxon>Neocallimastigales</taxon>
        <taxon>Neocallimastigaceae</taxon>
        <taxon>Piromyces</taxon>
    </lineage>
</organism>
<dbReference type="AlphaFoldDB" id="A0A1Y1V605"/>
<keyword evidence="2" id="KW-1185">Reference proteome</keyword>